<sequence>MSKKVLGGVAAASMVLSLAACGGGGAAAEDTLTVVMWGGGAQKAHVDSYVTPWAEETGVTIRQDSPTDYAKISAQVDSGKVSWGLVEVEPNYGKSACDDGKLEKLPQRVLDAAEKADIDPAQMNDCAIPILQYTFSIAYNTDTFGDAHPTTWAEFFDTEQFPGKRGFWKYVTGGAFEAALLADGVAPEDLYPLDLDRAFRKLETIKDDIVWYDTGDQQVQLVSSGEAPLIQAWNGRISQAAADGESVANEYGQNLVSYDQIVVPKGYANADLAFDWMVWFLENTQAQADDVVASGYGPASPQAVELVPADIRDDIAGSPAVDDKSASVIDYDYWAENYDEVTQRFNTWITE</sequence>
<dbReference type="Gene3D" id="3.40.190.10">
    <property type="entry name" value="Periplasmic binding protein-like II"/>
    <property type="match status" value="2"/>
</dbReference>
<dbReference type="EMBL" id="RDBF01000001">
    <property type="protein sequence ID" value="RLV57412.1"/>
    <property type="molecule type" value="Genomic_DNA"/>
</dbReference>
<dbReference type="RefSeq" id="WP_121792820.1">
    <property type="nucleotide sequence ID" value="NZ_RDBF01000001.1"/>
</dbReference>
<feature type="chain" id="PRO_5039260571" evidence="2">
    <location>
        <begin position="23"/>
        <end position="351"/>
    </location>
</feature>
<dbReference type="CDD" id="cd13589">
    <property type="entry name" value="PBP2_polyamine_RpCGA009"/>
    <property type="match status" value="1"/>
</dbReference>
<evidence type="ECO:0000313" key="4">
    <source>
        <dbReference type="Proteomes" id="UP000282515"/>
    </source>
</evidence>
<dbReference type="PROSITE" id="PS51257">
    <property type="entry name" value="PROKAR_LIPOPROTEIN"/>
    <property type="match status" value="1"/>
</dbReference>
<dbReference type="AlphaFoldDB" id="A0A3L8PTR9"/>
<dbReference type="PANTHER" id="PTHR30222:SF2">
    <property type="entry name" value="ABC TRANSPORTER SUBSTRATE-BINDING PROTEIN"/>
    <property type="match status" value="1"/>
</dbReference>
<dbReference type="InterPro" id="IPR006059">
    <property type="entry name" value="SBP"/>
</dbReference>
<name>A0A3L8PTR9_9ACTN</name>
<organism evidence="3 4">
    <name type="scientific">Aeromicrobium phragmitis</name>
    <dbReference type="NCBI Taxonomy" id="2478914"/>
    <lineage>
        <taxon>Bacteria</taxon>
        <taxon>Bacillati</taxon>
        <taxon>Actinomycetota</taxon>
        <taxon>Actinomycetes</taxon>
        <taxon>Propionibacteriales</taxon>
        <taxon>Nocardioidaceae</taxon>
        <taxon>Aeromicrobium</taxon>
    </lineage>
</organism>
<dbReference type="Pfam" id="PF13416">
    <property type="entry name" value="SBP_bac_8"/>
    <property type="match status" value="1"/>
</dbReference>
<comment type="caution">
    <text evidence="3">The sequence shown here is derived from an EMBL/GenBank/DDBJ whole genome shotgun (WGS) entry which is preliminary data.</text>
</comment>
<dbReference type="SUPFAM" id="SSF53850">
    <property type="entry name" value="Periplasmic binding protein-like II"/>
    <property type="match status" value="1"/>
</dbReference>
<gene>
    <name evidence="3" type="ORF">D9V41_01905</name>
</gene>
<keyword evidence="4" id="KW-1185">Reference proteome</keyword>
<accession>A0A3L8PTR9</accession>
<dbReference type="OrthoDB" id="9815444at2"/>
<reference evidence="3 4" key="1">
    <citation type="submission" date="2018-10" db="EMBL/GenBank/DDBJ databases">
        <title>Aeromicrobium sp. 9W16Y-2 whole genome shotgun sequence.</title>
        <authorList>
            <person name="Li F."/>
        </authorList>
    </citation>
    <scope>NUCLEOTIDE SEQUENCE [LARGE SCALE GENOMIC DNA]</scope>
    <source>
        <strain evidence="3 4">9W16Y-2</strain>
    </source>
</reference>
<evidence type="ECO:0000256" key="1">
    <source>
        <dbReference type="ARBA" id="ARBA00022729"/>
    </source>
</evidence>
<keyword evidence="1 2" id="KW-0732">Signal</keyword>
<dbReference type="Proteomes" id="UP000282515">
    <property type="component" value="Unassembled WGS sequence"/>
</dbReference>
<evidence type="ECO:0000313" key="3">
    <source>
        <dbReference type="EMBL" id="RLV57412.1"/>
    </source>
</evidence>
<evidence type="ECO:0000256" key="2">
    <source>
        <dbReference type="SAM" id="SignalP"/>
    </source>
</evidence>
<dbReference type="PANTHER" id="PTHR30222">
    <property type="entry name" value="SPERMIDINE/PUTRESCINE-BINDING PERIPLASMIC PROTEIN"/>
    <property type="match status" value="1"/>
</dbReference>
<feature type="signal peptide" evidence="2">
    <location>
        <begin position="1"/>
        <end position="22"/>
    </location>
</feature>
<protein>
    <submittedName>
        <fullName evidence="3">ABC transporter substrate-binding protein</fullName>
    </submittedName>
</protein>
<proteinExistence type="predicted"/>